<comment type="subcellular location">
    <subcellularLocation>
        <location evidence="2">Cytoplasm</location>
    </subcellularLocation>
</comment>
<dbReference type="PANTHER" id="PTHR23410:SF12">
    <property type="entry name" value="LARGE RIBOSOMAL SUBUNIT PROTEIN UL18"/>
    <property type="match status" value="1"/>
</dbReference>
<dbReference type="InterPro" id="IPR025607">
    <property type="entry name" value="Ribosomal_uL18_C_euk"/>
</dbReference>
<dbReference type="GO" id="GO:0000027">
    <property type="term" value="P:ribosomal large subunit assembly"/>
    <property type="evidence" value="ECO:0007669"/>
    <property type="project" value="TreeGrafter"/>
</dbReference>
<keyword evidence="4" id="KW-0963">Cytoplasm</keyword>
<feature type="domain" description="Large ribosomal subunit protein uL18 C-terminal eukaryotes" evidence="11">
    <location>
        <begin position="240"/>
        <end position="299"/>
    </location>
</feature>
<evidence type="ECO:0000256" key="2">
    <source>
        <dbReference type="ARBA" id="ARBA00004496"/>
    </source>
</evidence>
<dbReference type="PANTHER" id="PTHR23410">
    <property type="entry name" value="RIBOSOMAL PROTEIN L5-RELATED"/>
    <property type="match status" value="1"/>
</dbReference>
<accession>A0A6A7FW81</accession>
<dbReference type="CDD" id="cd00432">
    <property type="entry name" value="Ribosomal_L18_L5e"/>
    <property type="match status" value="1"/>
</dbReference>
<evidence type="ECO:0000256" key="3">
    <source>
        <dbReference type="ARBA" id="ARBA00007116"/>
    </source>
</evidence>
<dbReference type="EMBL" id="IACT01003322">
    <property type="protein sequence ID" value="LAC22570.1"/>
    <property type="molecule type" value="mRNA"/>
</dbReference>
<dbReference type="Gene3D" id="3.30.420.100">
    <property type="match status" value="1"/>
</dbReference>
<dbReference type="Pfam" id="PF14204">
    <property type="entry name" value="Ribosomal_L18_c"/>
    <property type="match status" value="1"/>
</dbReference>
<feature type="region of interest" description="Disordered" evidence="10">
    <location>
        <begin position="172"/>
        <end position="193"/>
    </location>
</feature>
<name>A0A6A7FW81_9CRUS</name>
<evidence type="ECO:0000256" key="9">
    <source>
        <dbReference type="ARBA" id="ARBA00035352"/>
    </source>
</evidence>
<keyword evidence="7" id="KW-0687">Ribonucleoprotein</keyword>
<proteinExistence type="evidence at transcript level"/>
<dbReference type="Pfam" id="PF17144">
    <property type="entry name" value="Ribosomal_L5e"/>
    <property type="match status" value="1"/>
</dbReference>
<dbReference type="PRINTS" id="PR00058">
    <property type="entry name" value="RIBOSOMALL5"/>
</dbReference>
<dbReference type="GO" id="GO:0006412">
    <property type="term" value="P:translation"/>
    <property type="evidence" value="ECO:0007669"/>
    <property type="project" value="InterPro"/>
</dbReference>
<evidence type="ECO:0000256" key="8">
    <source>
        <dbReference type="ARBA" id="ARBA00035197"/>
    </source>
</evidence>
<dbReference type="GO" id="GO:0003735">
    <property type="term" value="F:structural constituent of ribosome"/>
    <property type="evidence" value="ECO:0007669"/>
    <property type="project" value="InterPro"/>
</dbReference>
<organism evidence="12">
    <name type="scientific">Hirondellea gigas</name>
    <dbReference type="NCBI Taxonomy" id="1518452"/>
    <lineage>
        <taxon>Eukaryota</taxon>
        <taxon>Metazoa</taxon>
        <taxon>Ecdysozoa</taxon>
        <taxon>Arthropoda</taxon>
        <taxon>Crustacea</taxon>
        <taxon>Multicrustacea</taxon>
        <taxon>Malacostraca</taxon>
        <taxon>Eumalacostraca</taxon>
        <taxon>Peracarida</taxon>
        <taxon>Amphipoda</taxon>
        <taxon>Amphilochidea</taxon>
        <taxon>Lysianassida</taxon>
        <taxon>Lysianassidira</taxon>
        <taxon>Lysianassoidea</taxon>
        <taxon>Lysianassidae</taxon>
        <taxon>Hirondellea</taxon>
    </lineage>
</organism>
<dbReference type="GO" id="GO:0022625">
    <property type="term" value="C:cytosolic large ribosomal subunit"/>
    <property type="evidence" value="ECO:0007669"/>
    <property type="project" value="TreeGrafter"/>
</dbReference>
<evidence type="ECO:0000256" key="7">
    <source>
        <dbReference type="ARBA" id="ARBA00023274"/>
    </source>
</evidence>
<comment type="similarity">
    <text evidence="3">Belongs to the universal ribosomal protein uL18 family.</text>
</comment>
<sequence length="308" mass="35443">MGFVKVVKNRSYFKRYKVKFRRRRECKTDYKQRTKLIAQDKNKYNTPKYRFVVRITNRDISCQIFSSDLTHDECIAAAYSHELRRYGLTVGLTNYSAAYCTGLLLARRIVTKFGMEETHQGSVEVDGDFFLTDTDSGAFKAFLDLGLARATTGANIFGALKGAVDGGLHIPHNTRRFPGNTQEGGDDGDSKTRVFSPEVHRGRIFSEHVAEYMRLLQDDEEKYKSQFRRYIDAGVEADDLEDLYTKVHAGIRADPNRKRGELERGCTKTREVPKGTSYPKKRFQRQKISVQQRKNRIKQVHAVMMKDV</sequence>
<evidence type="ECO:0000313" key="12">
    <source>
        <dbReference type="EMBL" id="LAC22570.1"/>
    </source>
</evidence>
<evidence type="ECO:0000256" key="6">
    <source>
        <dbReference type="ARBA" id="ARBA00022980"/>
    </source>
</evidence>
<dbReference type="GO" id="GO:0008097">
    <property type="term" value="F:5S rRNA binding"/>
    <property type="evidence" value="ECO:0007669"/>
    <property type="project" value="InterPro"/>
</dbReference>
<evidence type="ECO:0000256" key="4">
    <source>
        <dbReference type="ARBA" id="ARBA00022490"/>
    </source>
</evidence>
<keyword evidence="6 12" id="KW-0689">Ribosomal protein</keyword>
<evidence type="ECO:0000256" key="5">
    <source>
        <dbReference type="ARBA" id="ARBA00022730"/>
    </source>
</evidence>
<dbReference type="HAMAP" id="MF_01337_A">
    <property type="entry name" value="Ribosomal_uL18_A"/>
    <property type="match status" value="1"/>
</dbReference>
<dbReference type="AlphaFoldDB" id="A0A6A7FW81"/>
<comment type="function">
    <text evidence="1">Component of the ribosome, a large ribonucleoprotein complex responsible for the synthesis of proteins in the cell. The small ribosomal subunit (SSU) binds messenger RNAs (mRNAs) and translates the encoded message by selecting cognate aminoacyl-transfer RNA (tRNA) molecules. The large subunit (LSU) contains the ribosomal catalytic site termed the peptidyl transferase center (PTC), which catalyzes the formation of peptide bonds, thereby polymerizing the amino acids delivered by tRNAs into a polypeptide chain. The nascent polypeptides leave the ribosome through a tunnel in the LSU and interact with protein factors that function in enzymatic processing, targeting, and the membrane insertion of nascent chains at the exit of the ribosomal tunnel.</text>
</comment>
<dbReference type="SUPFAM" id="SSF53137">
    <property type="entry name" value="Translational machinery components"/>
    <property type="match status" value="1"/>
</dbReference>
<dbReference type="InterPro" id="IPR057268">
    <property type="entry name" value="Ribosomal_L18"/>
</dbReference>
<protein>
    <recommendedName>
        <fullName evidence="8">Large ribosomal subunit protein uL18</fullName>
    </recommendedName>
    <alternativeName>
        <fullName evidence="9">60S ribosomal protein L5</fullName>
    </alternativeName>
</protein>
<dbReference type="InterPro" id="IPR005485">
    <property type="entry name" value="Rbsml_uL18_euk_arch"/>
</dbReference>
<evidence type="ECO:0000256" key="10">
    <source>
        <dbReference type="SAM" id="MobiDB-lite"/>
    </source>
</evidence>
<reference evidence="12" key="1">
    <citation type="submission" date="2017-11" db="EMBL/GenBank/DDBJ databases">
        <title>The sensing device of the deep-sea amphipod.</title>
        <authorList>
            <person name="Kobayashi H."/>
            <person name="Nagahama T."/>
            <person name="Arai W."/>
            <person name="Sasagawa Y."/>
            <person name="Umeda M."/>
            <person name="Hayashi T."/>
            <person name="Nikaido I."/>
            <person name="Watanabe H."/>
            <person name="Oguri K."/>
            <person name="Kitazato H."/>
            <person name="Fujioka K."/>
            <person name="Kido Y."/>
            <person name="Takami H."/>
        </authorList>
    </citation>
    <scope>NUCLEOTIDE SEQUENCE</scope>
    <source>
        <tissue evidence="12">Whole body</tissue>
    </source>
</reference>
<keyword evidence="5" id="KW-0694">RNA-binding</keyword>
<evidence type="ECO:0000259" key="11">
    <source>
        <dbReference type="Pfam" id="PF14204"/>
    </source>
</evidence>
<evidence type="ECO:0000256" key="1">
    <source>
        <dbReference type="ARBA" id="ARBA00004021"/>
    </source>
</evidence>
<keyword evidence="5" id="KW-0699">rRNA-binding</keyword>